<feature type="signal peptide" evidence="11">
    <location>
        <begin position="1"/>
        <end position="25"/>
    </location>
</feature>
<evidence type="ECO:0000256" key="6">
    <source>
        <dbReference type="ARBA" id="ARBA00022702"/>
    </source>
</evidence>
<dbReference type="GO" id="GO:0008217">
    <property type="term" value="P:regulation of blood pressure"/>
    <property type="evidence" value="ECO:0007669"/>
    <property type="project" value="UniProtKB-KW"/>
</dbReference>
<keyword evidence="8" id="KW-0382">Hypotensive agent</keyword>
<feature type="chain" id="PRO_5034813435" description="C-type natriuretic peptide" evidence="11">
    <location>
        <begin position="26"/>
        <end position="131"/>
    </location>
</feature>
<evidence type="ECO:0000256" key="2">
    <source>
        <dbReference type="ARBA" id="ARBA00009041"/>
    </source>
</evidence>
<evidence type="ECO:0008006" key="14">
    <source>
        <dbReference type="Google" id="ProtNLM"/>
    </source>
</evidence>
<reference evidence="12" key="2">
    <citation type="submission" date="2025-09" db="UniProtKB">
        <authorList>
            <consortium name="Ensembl"/>
        </authorList>
    </citation>
    <scope>IDENTIFICATION</scope>
</reference>
<dbReference type="Ensembl" id="ENSSMRT00000023766.1">
    <property type="protein sequence ID" value="ENSSMRP00000020283.1"/>
    <property type="gene ID" value="ENSSMRG00000015774.1"/>
</dbReference>
<comment type="subcellular location">
    <subcellularLocation>
        <location evidence="1 10">Secreted</location>
    </subcellularLocation>
</comment>
<dbReference type="InterPro" id="IPR000663">
    <property type="entry name" value="Natr_peptide"/>
</dbReference>
<keyword evidence="13" id="KW-1185">Reference proteome</keyword>
<dbReference type="PANTHER" id="PTHR12167">
    <property type="entry name" value="C-TYPE NATRIURETIC PEPTIDE"/>
    <property type="match status" value="1"/>
</dbReference>
<dbReference type="GO" id="GO:0097746">
    <property type="term" value="P:blood vessel diameter maintenance"/>
    <property type="evidence" value="ECO:0007669"/>
    <property type="project" value="UniProtKB-KW"/>
</dbReference>
<dbReference type="GO" id="GO:0005576">
    <property type="term" value="C:extracellular region"/>
    <property type="evidence" value="ECO:0007669"/>
    <property type="project" value="UniProtKB-SubCell"/>
</dbReference>
<proteinExistence type="inferred from homology"/>
<dbReference type="GO" id="GO:0005179">
    <property type="term" value="F:hormone activity"/>
    <property type="evidence" value="ECO:0007669"/>
    <property type="project" value="UniProtKB-KW"/>
</dbReference>
<evidence type="ECO:0000313" key="13">
    <source>
        <dbReference type="Proteomes" id="UP000694421"/>
    </source>
</evidence>
<evidence type="ECO:0000313" key="12">
    <source>
        <dbReference type="Ensembl" id="ENSSMRP00000020283.1"/>
    </source>
</evidence>
<dbReference type="GeneTree" id="ENSGT00530000065390"/>
<sequence length="131" mass="14458">MNPNIFCSGRPLVIILLFALDQGRAKPVANMQTLSKWLEDDLELQPVVSEETNQDQDEALLTGAVEQQEGLLPWLRSPREGSLIPEGSIQRLFSDLLGFSRRYQGRSKKGLSRGCFGVKLDRIGALSGLGC</sequence>
<keyword evidence="11" id="KW-0732">Signal</keyword>
<dbReference type="InterPro" id="IPR030480">
    <property type="entry name" value="Natr_peptide_CS"/>
</dbReference>
<dbReference type="Proteomes" id="UP000694421">
    <property type="component" value="Unplaced"/>
</dbReference>
<dbReference type="PANTHER" id="PTHR12167:SF5">
    <property type="entry name" value="C-TYPE NATRIURETIC PEPTIDE 3-LIKE PRECURSOR"/>
    <property type="match status" value="1"/>
</dbReference>
<dbReference type="PRINTS" id="PR00713">
    <property type="entry name" value="CNATPEPTIDE"/>
</dbReference>
<dbReference type="Pfam" id="PF00212">
    <property type="entry name" value="ANP"/>
    <property type="match status" value="1"/>
</dbReference>
<keyword evidence="3" id="KW-0964">Secreted</keyword>
<dbReference type="PROSITE" id="PS00263">
    <property type="entry name" value="NATRIURETIC_PEPTIDE"/>
    <property type="match status" value="1"/>
</dbReference>
<dbReference type="GO" id="GO:0007168">
    <property type="term" value="P:receptor guanylyl cyclase signaling pathway"/>
    <property type="evidence" value="ECO:0007669"/>
    <property type="project" value="TreeGrafter"/>
</dbReference>
<dbReference type="SMART" id="SM00183">
    <property type="entry name" value="NAT_PEP"/>
    <property type="match status" value="1"/>
</dbReference>
<evidence type="ECO:0000256" key="10">
    <source>
        <dbReference type="RuleBase" id="RU003686"/>
    </source>
</evidence>
<evidence type="ECO:0000256" key="8">
    <source>
        <dbReference type="ARBA" id="ARBA00022924"/>
    </source>
</evidence>
<evidence type="ECO:0000256" key="3">
    <source>
        <dbReference type="ARBA" id="ARBA00022525"/>
    </source>
</evidence>
<dbReference type="InterPro" id="IPR002406">
    <property type="entry name" value="C_natriurtcpep"/>
</dbReference>
<accession>A0A8D0DRN2</accession>
<keyword evidence="7 10" id="KW-0838">Vasoactive</keyword>
<protein>
    <recommendedName>
        <fullName evidence="14">C-type natriuretic peptide</fullName>
    </recommendedName>
</protein>
<dbReference type="GO" id="GO:0090729">
    <property type="term" value="F:toxin activity"/>
    <property type="evidence" value="ECO:0007669"/>
    <property type="project" value="UniProtKB-KW"/>
</dbReference>
<keyword evidence="9" id="KW-1015">Disulfide bond</keyword>
<dbReference type="PRINTS" id="PR00710">
    <property type="entry name" value="NATPEPTIDES"/>
</dbReference>
<comment type="similarity">
    <text evidence="2 10">Belongs to the natriuretic peptide family.</text>
</comment>
<evidence type="ECO:0000256" key="5">
    <source>
        <dbReference type="ARBA" id="ARBA00022685"/>
    </source>
</evidence>
<evidence type="ECO:0000256" key="7">
    <source>
        <dbReference type="ARBA" id="ARBA00022858"/>
    </source>
</evidence>
<dbReference type="OMA" id="WTRNTRD"/>
<evidence type="ECO:0000256" key="9">
    <source>
        <dbReference type="ARBA" id="ARBA00023157"/>
    </source>
</evidence>
<evidence type="ECO:0000256" key="11">
    <source>
        <dbReference type="SAM" id="SignalP"/>
    </source>
</evidence>
<keyword evidence="5" id="KW-0165">Cleavage on pair of basic residues</keyword>
<evidence type="ECO:0000256" key="4">
    <source>
        <dbReference type="ARBA" id="ARBA00022656"/>
    </source>
</evidence>
<dbReference type="GO" id="GO:0006182">
    <property type="term" value="P:cGMP biosynthetic process"/>
    <property type="evidence" value="ECO:0007669"/>
    <property type="project" value="TreeGrafter"/>
</dbReference>
<organism evidence="12 13">
    <name type="scientific">Salvator merianae</name>
    <name type="common">Argentine black and white tegu</name>
    <name type="synonym">Tupinambis merianae</name>
    <dbReference type="NCBI Taxonomy" id="96440"/>
    <lineage>
        <taxon>Eukaryota</taxon>
        <taxon>Metazoa</taxon>
        <taxon>Chordata</taxon>
        <taxon>Craniata</taxon>
        <taxon>Vertebrata</taxon>
        <taxon>Euteleostomi</taxon>
        <taxon>Lepidosauria</taxon>
        <taxon>Squamata</taxon>
        <taxon>Bifurcata</taxon>
        <taxon>Unidentata</taxon>
        <taxon>Episquamata</taxon>
        <taxon>Laterata</taxon>
        <taxon>Teiioidea</taxon>
        <taxon>Teiidae</taxon>
        <taxon>Salvator</taxon>
    </lineage>
</organism>
<name>A0A8D0DRN2_SALMN</name>
<keyword evidence="6" id="KW-0372">Hormone</keyword>
<dbReference type="AlphaFoldDB" id="A0A8D0DRN2"/>
<keyword evidence="4" id="KW-0800">Toxin</keyword>
<evidence type="ECO:0000256" key="1">
    <source>
        <dbReference type="ARBA" id="ARBA00004613"/>
    </source>
</evidence>
<reference evidence="12" key="1">
    <citation type="submission" date="2025-08" db="UniProtKB">
        <authorList>
            <consortium name="Ensembl"/>
        </authorList>
    </citation>
    <scope>IDENTIFICATION</scope>
</reference>